<sequence>MWVFQEAAGVLQAGNGTRGWDAEQLPAGCAGRLSQMNRRRSPDSAAN</sequence>
<dbReference type="EMBL" id="ACCJ01000005">
    <property type="protein sequence ID" value="EEG57824.1"/>
    <property type="molecule type" value="Genomic_DNA"/>
</dbReference>
<evidence type="ECO:0000313" key="1">
    <source>
        <dbReference type="EMBL" id="EEG57824.1"/>
    </source>
</evidence>
<reference evidence="1 2" key="2">
    <citation type="submission" date="2009-02" db="EMBL/GenBank/DDBJ databases">
        <title>Draft genome sequence of Clostridium asparagiforme (DSM 15981).</title>
        <authorList>
            <person name="Sudarsanam P."/>
            <person name="Ley R."/>
            <person name="Guruge J."/>
            <person name="Turnbaugh P.J."/>
            <person name="Mahowald M."/>
            <person name="Liep D."/>
            <person name="Gordon J."/>
        </authorList>
    </citation>
    <scope>NUCLEOTIDE SEQUENCE [LARGE SCALE GENOMIC DNA]</scope>
    <source>
        <strain evidence="1 2">DSM 15981</strain>
    </source>
</reference>
<keyword evidence="2" id="KW-1185">Reference proteome</keyword>
<dbReference type="AlphaFoldDB" id="C0CSU8"/>
<evidence type="ECO:0000313" key="2">
    <source>
        <dbReference type="Proteomes" id="UP000004756"/>
    </source>
</evidence>
<name>C0CSU8_9FIRM</name>
<gene>
    <name evidence="1" type="ORF">CLOSTASPAR_00042</name>
</gene>
<dbReference type="Proteomes" id="UP000004756">
    <property type="component" value="Unassembled WGS sequence"/>
</dbReference>
<protein>
    <submittedName>
        <fullName evidence="1">Uncharacterized protein</fullName>
    </submittedName>
</protein>
<accession>C0CSU8</accession>
<proteinExistence type="predicted"/>
<comment type="caution">
    <text evidence="1">The sequence shown here is derived from an EMBL/GenBank/DDBJ whole genome shotgun (WGS) entry which is preliminary data.</text>
</comment>
<reference evidence="1 2" key="1">
    <citation type="submission" date="2009-01" db="EMBL/GenBank/DDBJ databases">
        <authorList>
            <person name="Fulton L."/>
            <person name="Clifton S."/>
            <person name="Fulton B."/>
            <person name="Xu J."/>
            <person name="Minx P."/>
            <person name="Pepin K.H."/>
            <person name="Johnson M."/>
            <person name="Bhonagiri V."/>
            <person name="Nash W.E."/>
            <person name="Mardis E.R."/>
            <person name="Wilson R.K."/>
        </authorList>
    </citation>
    <scope>NUCLEOTIDE SEQUENCE [LARGE SCALE GENOMIC DNA]</scope>
    <source>
        <strain evidence="1 2">DSM 15981</strain>
    </source>
</reference>
<dbReference type="HOGENOM" id="CLU_3166264_0_0_9"/>
<organism evidence="1 2">
    <name type="scientific">[Clostridium] asparagiforme DSM 15981</name>
    <dbReference type="NCBI Taxonomy" id="518636"/>
    <lineage>
        <taxon>Bacteria</taxon>
        <taxon>Bacillati</taxon>
        <taxon>Bacillota</taxon>
        <taxon>Clostridia</taxon>
        <taxon>Lachnospirales</taxon>
        <taxon>Lachnospiraceae</taxon>
        <taxon>Enterocloster</taxon>
    </lineage>
</organism>